<comment type="caution">
    <text evidence="1">The sequence shown here is derived from an EMBL/GenBank/DDBJ whole genome shotgun (WGS) entry which is preliminary data.</text>
</comment>
<dbReference type="Proteomes" id="UP001145742">
    <property type="component" value="Unassembled WGS sequence"/>
</dbReference>
<name>A0ABQ9D564_9PASS</name>
<accession>A0ABQ9D564</accession>
<gene>
    <name evidence="1" type="ORF">WISP_78905</name>
</gene>
<dbReference type="PANTHER" id="PTHR33332">
    <property type="entry name" value="REVERSE TRANSCRIPTASE DOMAIN-CONTAINING PROTEIN"/>
    <property type="match status" value="1"/>
</dbReference>
<dbReference type="EMBL" id="WHWB01033963">
    <property type="protein sequence ID" value="KAJ7415299.1"/>
    <property type="molecule type" value="Genomic_DNA"/>
</dbReference>
<keyword evidence="2" id="KW-1185">Reference proteome</keyword>
<evidence type="ECO:0000313" key="1">
    <source>
        <dbReference type="EMBL" id="KAJ7415299.1"/>
    </source>
</evidence>
<evidence type="ECO:0000313" key="2">
    <source>
        <dbReference type="Proteomes" id="UP001145742"/>
    </source>
</evidence>
<proteinExistence type="predicted"/>
<sequence length="184" mass="21189">MSQRTSTVSSGVAQDPHWDQCYSKFHNEMYSENECTLRRFADHSKLNDAVDAPEGHNAIQRNLEKFKEWVCENLRSLNKAKNKVLLHQGNARHQYSLGDELLESSPAEKDLGVLMDEKQDKRWQCAFVPLKSSCILGCIKSRYSQQVGSCWRVILPLCSALVRPHLESCVYLWGPQHRKDLELE</sequence>
<organism evidence="1 2">
    <name type="scientific">Willisornis vidua</name>
    <name type="common">Xingu scale-backed antbird</name>
    <dbReference type="NCBI Taxonomy" id="1566151"/>
    <lineage>
        <taxon>Eukaryota</taxon>
        <taxon>Metazoa</taxon>
        <taxon>Chordata</taxon>
        <taxon>Craniata</taxon>
        <taxon>Vertebrata</taxon>
        <taxon>Euteleostomi</taxon>
        <taxon>Archelosauria</taxon>
        <taxon>Archosauria</taxon>
        <taxon>Dinosauria</taxon>
        <taxon>Saurischia</taxon>
        <taxon>Theropoda</taxon>
        <taxon>Coelurosauria</taxon>
        <taxon>Aves</taxon>
        <taxon>Neognathae</taxon>
        <taxon>Neoaves</taxon>
        <taxon>Telluraves</taxon>
        <taxon>Australaves</taxon>
        <taxon>Passeriformes</taxon>
        <taxon>Thamnophilidae</taxon>
        <taxon>Willisornis</taxon>
    </lineage>
</organism>
<reference evidence="1" key="1">
    <citation type="submission" date="2019-10" db="EMBL/GenBank/DDBJ databases">
        <authorList>
            <person name="Soares A.E.R."/>
            <person name="Aleixo A."/>
            <person name="Schneider P."/>
            <person name="Miyaki C.Y."/>
            <person name="Schneider M.P."/>
            <person name="Mello C."/>
            <person name="Vasconcelos A.T.R."/>
        </authorList>
    </citation>
    <scope>NUCLEOTIDE SEQUENCE</scope>
    <source>
        <tissue evidence="1">Muscle</tissue>
    </source>
</reference>
<protein>
    <submittedName>
        <fullName evidence="1">Rna-directed dna polymerase from mobile element jockey-like</fullName>
    </submittedName>
</protein>